<protein>
    <submittedName>
        <fullName evidence="4">YpdA family putative bacillithiol disulfide reductase</fullName>
    </submittedName>
</protein>
<dbReference type="Proteomes" id="UP000448943">
    <property type="component" value="Unassembled WGS sequence"/>
</dbReference>
<dbReference type="PRINTS" id="PR00368">
    <property type="entry name" value="FADPNR"/>
</dbReference>
<dbReference type="SUPFAM" id="SSF51905">
    <property type="entry name" value="FAD/NAD(P)-binding domain"/>
    <property type="match status" value="1"/>
</dbReference>
<dbReference type="AlphaFoldDB" id="A0A6N9PWF6"/>
<dbReference type="PANTHER" id="PTHR48105">
    <property type="entry name" value="THIOREDOXIN REDUCTASE 1-RELATED-RELATED"/>
    <property type="match status" value="1"/>
</dbReference>
<gene>
    <name evidence="4" type="primary">ypdA</name>
    <name evidence="4" type="ORF">ERL59_02605</name>
</gene>
<evidence type="ECO:0000256" key="1">
    <source>
        <dbReference type="ARBA" id="ARBA00001974"/>
    </source>
</evidence>
<sequence>MEQVIIIGAGPCGLSAACELQKYNINPLIIDKGCVVNSIYHFPTFMQFFSTPELIEIGDVPFTTIQDKPSRHEGLNYYRMIAERKKLRIQTYEKVTSVINDEAYFRVLTEDRFGKLHQYEAKNVIIATGYYDNPNLLNIPGENLSKVSHYFKEAHPYQGRKVAVIGLKNSAVDAAMELQRCGAEVLVIHRKDYISNSVKKWVRPLFESLIEKGKINMLWNSEVNEIKEQSIVIEQNGIKHEFENDFVFAMTGYHPDHSFIESMGVKFNKETGAPRFSEETMETNVKGLYVAGVLAAGNDANAIFIENGRFHGKIIAKDIFERRN</sequence>
<evidence type="ECO:0000313" key="4">
    <source>
        <dbReference type="EMBL" id="NBI27851.1"/>
    </source>
</evidence>
<evidence type="ECO:0000256" key="2">
    <source>
        <dbReference type="ARBA" id="ARBA00022630"/>
    </source>
</evidence>
<dbReference type="GO" id="GO:0016491">
    <property type="term" value="F:oxidoreductase activity"/>
    <property type="evidence" value="ECO:0007669"/>
    <property type="project" value="UniProtKB-KW"/>
</dbReference>
<evidence type="ECO:0000313" key="5">
    <source>
        <dbReference type="Proteomes" id="UP000448943"/>
    </source>
</evidence>
<dbReference type="PRINTS" id="PR00469">
    <property type="entry name" value="PNDRDTASEII"/>
</dbReference>
<name>A0A6N9PWF6_9BACL</name>
<keyword evidence="5" id="KW-1185">Reference proteome</keyword>
<accession>A0A6N9PWF6</accession>
<dbReference type="EMBL" id="SIJB01000007">
    <property type="protein sequence ID" value="NBI27851.1"/>
    <property type="molecule type" value="Genomic_DNA"/>
</dbReference>
<dbReference type="Pfam" id="PF13738">
    <property type="entry name" value="Pyr_redox_3"/>
    <property type="match status" value="1"/>
</dbReference>
<keyword evidence="2" id="KW-0285">Flavoprotein</keyword>
<comment type="cofactor">
    <cofactor evidence="1">
        <name>FAD</name>
        <dbReference type="ChEBI" id="CHEBI:57692"/>
    </cofactor>
</comment>
<dbReference type="Gene3D" id="3.50.50.60">
    <property type="entry name" value="FAD/NAD(P)-binding domain"/>
    <property type="match status" value="1"/>
</dbReference>
<dbReference type="RefSeq" id="WP_160644211.1">
    <property type="nucleotide sequence ID" value="NZ_SIJB01000007.1"/>
</dbReference>
<organism evidence="4 5">
    <name type="scientific">Chengkuizengella marina</name>
    <dbReference type="NCBI Taxonomy" id="2507566"/>
    <lineage>
        <taxon>Bacteria</taxon>
        <taxon>Bacillati</taxon>
        <taxon>Bacillota</taxon>
        <taxon>Bacilli</taxon>
        <taxon>Bacillales</taxon>
        <taxon>Paenibacillaceae</taxon>
        <taxon>Chengkuizengella</taxon>
    </lineage>
</organism>
<comment type="caution">
    <text evidence="4">The sequence shown here is derived from an EMBL/GenBank/DDBJ whole genome shotgun (WGS) entry which is preliminary data.</text>
</comment>
<dbReference type="OrthoDB" id="9778740at2"/>
<evidence type="ECO:0000256" key="3">
    <source>
        <dbReference type="ARBA" id="ARBA00023002"/>
    </source>
</evidence>
<dbReference type="InterPro" id="IPR036188">
    <property type="entry name" value="FAD/NAD-bd_sf"/>
</dbReference>
<dbReference type="InterPro" id="IPR050097">
    <property type="entry name" value="Ferredoxin-NADP_redctase_2"/>
</dbReference>
<proteinExistence type="predicted"/>
<dbReference type="InterPro" id="IPR023856">
    <property type="entry name" value="Bdr"/>
</dbReference>
<keyword evidence="3" id="KW-0560">Oxidoreductase</keyword>
<dbReference type="NCBIfam" id="TIGR04018">
    <property type="entry name" value="Bthiol_YpdA"/>
    <property type="match status" value="1"/>
</dbReference>
<reference evidence="4 5" key="1">
    <citation type="submission" date="2019-01" db="EMBL/GenBank/DDBJ databases">
        <title>Chengkuizengella sp. nov., isolated from deep-sea sediment of East Pacific Ocean.</title>
        <authorList>
            <person name="Yang J."/>
            <person name="Lai Q."/>
            <person name="Shao Z."/>
        </authorList>
    </citation>
    <scope>NUCLEOTIDE SEQUENCE [LARGE SCALE GENOMIC DNA]</scope>
    <source>
        <strain evidence="4 5">YPA3-1-1</strain>
    </source>
</reference>